<dbReference type="SUPFAM" id="SSF47413">
    <property type="entry name" value="lambda repressor-like DNA-binding domains"/>
    <property type="match status" value="1"/>
</dbReference>
<dbReference type="InterPro" id="IPR010982">
    <property type="entry name" value="Lambda_DNA-bd_dom_sf"/>
</dbReference>
<dbReference type="GO" id="GO:0003677">
    <property type="term" value="F:DNA binding"/>
    <property type="evidence" value="ECO:0007669"/>
    <property type="project" value="InterPro"/>
</dbReference>
<dbReference type="EMBL" id="MN577570">
    <property type="protein sequence ID" value="QGT49701.1"/>
    <property type="molecule type" value="Genomic_DNA"/>
</dbReference>
<protein>
    <recommendedName>
        <fullName evidence="1">HTH cro/C1-type domain-containing protein</fullName>
    </recommendedName>
</protein>
<dbReference type="CDD" id="cd00093">
    <property type="entry name" value="HTH_XRE"/>
    <property type="match status" value="1"/>
</dbReference>
<proteinExistence type="predicted"/>
<evidence type="ECO:0000313" key="2">
    <source>
        <dbReference type="EMBL" id="QGT49701.1"/>
    </source>
</evidence>
<dbReference type="PROSITE" id="PS50943">
    <property type="entry name" value="HTH_CROC1"/>
    <property type="match status" value="1"/>
</dbReference>
<sequence>MQQDDKTLQFMKAVGAVFKDVREEETHNSINKFAREYDIDRGNLSKIERGIINCRLITAWKLSEAAGIKFSEFAKRLEEKLGKDFILMDE</sequence>
<dbReference type="AlphaFoldDB" id="A0A650EKF5"/>
<dbReference type="Gene3D" id="1.10.260.40">
    <property type="entry name" value="lambda repressor-like DNA-binding domains"/>
    <property type="match status" value="1"/>
</dbReference>
<reference evidence="2" key="1">
    <citation type="journal article" date="2020" name="J. ISSAAS">
        <title>Lactobacilli and other gastrointestinal microbiota of Peromyscus leucopus, reservoir host for agents of Lyme disease and other zoonoses in North America.</title>
        <authorList>
            <person name="Milovic A."/>
            <person name="Bassam K."/>
            <person name="Shao H."/>
            <person name="Chatzistamou I."/>
            <person name="Tufts D.M."/>
            <person name="Diuk-Wasser M."/>
            <person name="Barbour A.G."/>
        </authorList>
    </citation>
    <scope>NUCLEOTIDE SEQUENCE</scope>
    <source>
        <strain evidence="2">LL20</strain>
    </source>
</reference>
<dbReference type="InterPro" id="IPR001387">
    <property type="entry name" value="Cro/C1-type_HTH"/>
</dbReference>
<feature type="domain" description="HTH cro/C1-type" evidence="1">
    <location>
        <begin position="29"/>
        <end position="73"/>
    </location>
</feature>
<dbReference type="Pfam" id="PF01381">
    <property type="entry name" value="HTH_3"/>
    <property type="match status" value="1"/>
</dbReference>
<organism evidence="2">
    <name type="scientific">uncultured Candidatus Melainabacteria bacterium</name>
    <dbReference type="NCBI Taxonomy" id="2682970"/>
    <lineage>
        <taxon>Bacteria</taxon>
        <taxon>Bacillati</taxon>
        <taxon>Candidatus Melainabacteria</taxon>
        <taxon>environmental samples</taxon>
    </lineage>
</organism>
<gene>
    <name evidence="2" type="ORF">Melaina855_0880</name>
</gene>
<evidence type="ECO:0000259" key="1">
    <source>
        <dbReference type="PROSITE" id="PS50943"/>
    </source>
</evidence>
<accession>A0A650EKF5</accession>
<name>A0A650EKF5_9BACT</name>